<evidence type="ECO:0000313" key="3">
    <source>
        <dbReference type="EMBL" id="KAH9362230.1"/>
    </source>
</evidence>
<evidence type="ECO:0000256" key="1">
    <source>
        <dbReference type="ARBA" id="ARBA00007357"/>
    </source>
</evidence>
<dbReference type="Gene3D" id="3.40.390.10">
    <property type="entry name" value="Collagenase (Catalytic Domain)"/>
    <property type="match status" value="1"/>
</dbReference>
<feature type="domain" description="Peptidase M13 C-terminal" evidence="2">
    <location>
        <begin position="25"/>
        <end position="210"/>
    </location>
</feature>
<comment type="caution">
    <text evidence="3">The sequence shown here is derived from an EMBL/GenBank/DDBJ whole genome shotgun (WGS) entry which is preliminary data.</text>
</comment>
<evidence type="ECO:0000259" key="2">
    <source>
        <dbReference type="Pfam" id="PF01431"/>
    </source>
</evidence>
<evidence type="ECO:0000313" key="4">
    <source>
        <dbReference type="Proteomes" id="UP000821853"/>
    </source>
</evidence>
<proteinExistence type="inferred from homology"/>
<comment type="similarity">
    <text evidence="1">Belongs to the peptidase M13 family.</text>
</comment>
<dbReference type="OMA" id="CRPSEAN"/>
<sequence>MPAYNTNLQKWNYPLLSLDSLKFHNDLNKMVVPVAAAAEPLYLKYFPTSWKYGGLGTAIAEQMAHAFDVTGKDFDGFGGPMDWWSNNTRFESNKRTLCYLRDFVRWTEGVAVMSSVDEFRALIASIEGVQTAFRAYAVKKDGNNKRLRTVDFLAPLQIFFLSYCHRWCAKDEPRNAMNAHMCNFPLANSKQFTDAYGCQKEDRMYFRHRCA</sequence>
<dbReference type="AlphaFoldDB" id="A0A9J6F7S7"/>
<dbReference type="InterPro" id="IPR000718">
    <property type="entry name" value="Peptidase_M13"/>
</dbReference>
<dbReference type="Pfam" id="PF01431">
    <property type="entry name" value="Peptidase_M13"/>
    <property type="match status" value="1"/>
</dbReference>
<dbReference type="GO" id="GO:0004222">
    <property type="term" value="F:metalloendopeptidase activity"/>
    <property type="evidence" value="ECO:0007669"/>
    <property type="project" value="InterPro"/>
</dbReference>
<dbReference type="SUPFAM" id="SSF55486">
    <property type="entry name" value="Metalloproteases ('zincins'), catalytic domain"/>
    <property type="match status" value="1"/>
</dbReference>
<dbReference type="GO" id="GO:0005886">
    <property type="term" value="C:plasma membrane"/>
    <property type="evidence" value="ECO:0007669"/>
    <property type="project" value="TreeGrafter"/>
</dbReference>
<dbReference type="PROSITE" id="PS51885">
    <property type="entry name" value="NEPRILYSIN"/>
    <property type="match status" value="1"/>
</dbReference>
<accession>A0A9J6F7S7</accession>
<dbReference type="Proteomes" id="UP000821853">
    <property type="component" value="Chromosome 1"/>
</dbReference>
<name>A0A9J6F7S7_HAELO</name>
<dbReference type="PANTHER" id="PTHR11733:SF167">
    <property type="entry name" value="FI17812P1-RELATED"/>
    <property type="match status" value="1"/>
</dbReference>
<dbReference type="InterPro" id="IPR018497">
    <property type="entry name" value="Peptidase_M13_C"/>
</dbReference>
<dbReference type="EMBL" id="JABSTR010000001">
    <property type="protein sequence ID" value="KAH9362230.1"/>
    <property type="molecule type" value="Genomic_DNA"/>
</dbReference>
<keyword evidence="4" id="KW-1185">Reference proteome</keyword>
<organism evidence="3 4">
    <name type="scientific">Haemaphysalis longicornis</name>
    <name type="common">Bush tick</name>
    <dbReference type="NCBI Taxonomy" id="44386"/>
    <lineage>
        <taxon>Eukaryota</taxon>
        <taxon>Metazoa</taxon>
        <taxon>Ecdysozoa</taxon>
        <taxon>Arthropoda</taxon>
        <taxon>Chelicerata</taxon>
        <taxon>Arachnida</taxon>
        <taxon>Acari</taxon>
        <taxon>Parasitiformes</taxon>
        <taxon>Ixodida</taxon>
        <taxon>Ixodoidea</taxon>
        <taxon>Ixodidae</taxon>
        <taxon>Haemaphysalinae</taxon>
        <taxon>Haemaphysalis</taxon>
    </lineage>
</organism>
<dbReference type="OrthoDB" id="6482564at2759"/>
<reference evidence="3 4" key="1">
    <citation type="journal article" date="2020" name="Cell">
        <title>Large-Scale Comparative Analyses of Tick Genomes Elucidate Their Genetic Diversity and Vector Capacities.</title>
        <authorList>
            <consortium name="Tick Genome and Microbiome Consortium (TIGMIC)"/>
            <person name="Jia N."/>
            <person name="Wang J."/>
            <person name="Shi W."/>
            <person name="Du L."/>
            <person name="Sun Y."/>
            <person name="Zhan W."/>
            <person name="Jiang J.F."/>
            <person name="Wang Q."/>
            <person name="Zhang B."/>
            <person name="Ji P."/>
            <person name="Bell-Sakyi L."/>
            <person name="Cui X.M."/>
            <person name="Yuan T.T."/>
            <person name="Jiang B.G."/>
            <person name="Yang W.F."/>
            <person name="Lam T.T."/>
            <person name="Chang Q.C."/>
            <person name="Ding S.J."/>
            <person name="Wang X.J."/>
            <person name="Zhu J.G."/>
            <person name="Ruan X.D."/>
            <person name="Zhao L."/>
            <person name="Wei J.T."/>
            <person name="Ye R.Z."/>
            <person name="Que T.C."/>
            <person name="Du C.H."/>
            <person name="Zhou Y.H."/>
            <person name="Cheng J.X."/>
            <person name="Dai P.F."/>
            <person name="Guo W.B."/>
            <person name="Han X.H."/>
            <person name="Huang E.J."/>
            <person name="Li L.F."/>
            <person name="Wei W."/>
            <person name="Gao Y.C."/>
            <person name="Liu J.Z."/>
            <person name="Shao H.Z."/>
            <person name="Wang X."/>
            <person name="Wang C.C."/>
            <person name="Yang T.C."/>
            <person name="Huo Q.B."/>
            <person name="Li W."/>
            <person name="Chen H.Y."/>
            <person name="Chen S.E."/>
            <person name="Zhou L.G."/>
            <person name="Ni X.B."/>
            <person name="Tian J.H."/>
            <person name="Sheng Y."/>
            <person name="Liu T."/>
            <person name="Pan Y.S."/>
            <person name="Xia L.Y."/>
            <person name="Li J."/>
            <person name="Zhao F."/>
            <person name="Cao W.C."/>
        </authorList>
    </citation>
    <scope>NUCLEOTIDE SEQUENCE [LARGE SCALE GENOMIC DNA]</scope>
    <source>
        <strain evidence="3">HaeL-2018</strain>
    </source>
</reference>
<dbReference type="GO" id="GO:0016485">
    <property type="term" value="P:protein processing"/>
    <property type="evidence" value="ECO:0007669"/>
    <property type="project" value="TreeGrafter"/>
</dbReference>
<dbReference type="PANTHER" id="PTHR11733">
    <property type="entry name" value="ZINC METALLOPROTEASE FAMILY M13 NEPRILYSIN-RELATED"/>
    <property type="match status" value="1"/>
</dbReference>
<protein>
    <recommendedName>
        <fullName evidence="2">Peptidase M13 C-terminal domain-containing protein</fullName>
    </recommendedName>
</protein>
<dbReference type="VEuPathDB" id="VectorBase:HLOH_055864"/>
<dbReference type="InterPro" id="IPR024079">
    <property type="entry name" value="MetalloPept_cat_dom_sf"/>
</dbReference>
<gene>
    <name evidence="3" type="ORF">HPB48_002208</name>
</gene>